<proteinExistence type="inferred from homology"/>
<evidence type="ECO:0000256" key="7">
    <source>
        <dbReference type="ARBA" id="ARBA00022989"/>
    </source>
</evidence>
<keyword evidence="21" id="KW-1185">Reference proteome</keyword>
<evidence type="ECO:0000256" key="11">
    <source>
        <dbReference type="ARBA" id="ARBA00023242"/>
    </source>
</evidence>
<dbReference type="PROSITE" id="PS00027">
    <property type="entry name" value="HOMEOBOX_1"/>
    <property type="match status" value="1"/>
</dbReference>
<feature type="transmembrane region" description="Helical" evidence="18">
    <location>
        <begin position="869"/>
        <end position="892"/>
    </location>
</feature>
<comment type="catalytic activity">
    <reaction evidence="14">
        <text>fluoride(in) = fluoride(out)</text>
        <dbReference type="Rhea" id="RHEA:76159"/>
        <dbReference type="ChEBI" id="CHEBI:17051"/>
    </reaction>
</comment>
<dbReference type="Proteomes" id="UP000075885">
    <property type="component" value="Unassembled WGS sequence"/>
</dbReference>
<reference evidence="21" key="1">
    <citation type="submission" date="2013-03" db="EMBL/GenBank/DDBJ databases">
        <title>The Genome Sequence of Anopheles epiroticus epiroticus2.</title>
        <authorList>
            <consortium name="The Broad Institute Genomics Platform"/>
            <person name="Neafsey D.E."/>
            <person name="Howell P."/>
            <person name="Walker B."/>
            <person name="Young S.K."/>
            <person name="Zeng Q."/>
            <person name="Gargeya S."/>
            <person name="Fitzgerald M."/>
            <person name="Haas B."/>
            <person name="Abouelleil A."/>
            <person name="Allen A.W."/>
            <person name="Alvarado L."/>
            <person name="Arachchi H.M."/>
            <person name="Berlin A.M."/>
            <person name="Chapman S.B."/>
            <person name="Gainer-Dewar J."/>
            <person name="Goldberg J."/>
            <person name="Griggs A."/>
            <person name="Gujja S."/>
            <person name="Hansen M."/>
            <person name="Howarth C."/>
            <person name="Imamovic A."/>
            <person name="Ireland A."/>
            <person name="Larimer J."/>
            <person name="McCowan C."/>
            <person name="Murphy C."/>
            <person name="Pearson M."/>
            <person name="Poon T.W."/>
            <person name="Priest M."/>
            <person name="Roberts A."/>
            <person name="Saif S."/>
            <person name="Shea T."/>
            <person name="Sisk P."/>
            <person name="Sykes S."/>
            <person name="Wortman J."/>
            <person name="Nusbaum C."/>
            <person name="Birren B."/>
        </authorList>
    </citation>
    <scope>NUCLEOTIDE SEQUENCE [LARGE SCALE GENOMIC DNA]</scope>
    <source>
        <strain evidence="21">Epiroticus2</strain>
    </source>
</reference>
<feature type="DNA-binding region" description="Homeobox" evidence="15">
    <location>
        <begin position="409"/>
        <end position="468"/>
    </location>
</feature>
<dbReference type="STRING" id="199890.A0A182P346"/>
<dbReference type="InterPro" id="IPR015672">
    <property type="entry name" value="GPHR/GTG"/>
</dbReference>
<evidence type="ECO:0000256" key="1">
    <source>
        <dbReference type="ARBA" id="ARBA00004123"/>
    </source>
</evidence>
<keyword evidence="6 18" id="KW-0812">Transmembrane</keyword>
<dbReference type="SMART" id="SM00389">
    <property type="entry name" value="HOX"/>
    <property type="match status" value="1"/>
</dbReference>
<keyword evidence="7 18" id="KW-1133">Transmembrane helix</keyword>
<dbReference type="InterPro" id="IPR017970">
    <property type="entry name" value="Homeobox_CS"/>
</dbReference>
<evidence type="ECO:0000256" key="16">
    <source>
        <dbReference type="RuleBase" id="RU000682"/>
    </source>
</evidence>
<evidence type="ECO:0000256" key="12">
    <source>
        <dbReference type="ARBA" id="ARBA00024145"/>
    </source>
</evidence>
<dbReference type="PROSITE" id="PS50071">
    <property type="entry name" value="HOMEOBOX_2"/>
    <property type="match status" value="1"/>
</dbReference>
<dbReference type="CDD" id="cd00086">
    <property type="entry name" value="homeodomain"/>
    <property type="match status" value="1"/>
</dbReference>
<feature type="region of interest" description="Disordered" evidence="17">
    <location>
        <begin position="135"/>
        <end position="168"/>
    </location>
</feature>
<dbReference type="GO" id="GO:0005634">
    <property type="term" value="C:nucleus"/>
    <property type="evidence" value="ECO:0007669"/>
    <property type="project" value="UniProtKB-SubCell"/>
</dbReference>
<sequence length="1047" mass="116627">MSQGGNGLPTVGQPPTTPFYPYSSLHPTPDDGYDANFHIFPPDYYAPECDYRTDTLAKEKVTDPRLEKLLTKCAPFLSWAPIFMPAASLNHSLLRAALYPIVLNSSIPRILDSMRMAPSQRSQRFHISNILELNSQQHQQQQQDQPPSKDQSTVASLSSTSALQPHVPHPATYPFTISELESQQHATHPALDVSSAPSTYPGAATLDDQTSLAYGAMASQSASCLPLQPVLNPSTIGTGIPYDPPPYYPYSHHAHHLFGGSSAALGSSGVASEPTRSSYSYGGVNLDYGNEAHSTKQPRIPSVIQHSAPSEPANQQLSPDSTSPGPELYSLASYSNIPRVVHEASDRLAALESDGPSLDPECSVDTNNNTHHSPDDTPEDLDSPDPTRASRSGGHRGDTGATSGSGHKKRKRRILFSKSQTFELERRFKQARYLSAPEREHLASMINLTPTQVKIWFQNHRYKTKRAQTEKGSCYGAPPNVLGASPPKKINPPVLVRDGKPCQDVLQHTHHHSAQQAQQQTQQQGLSHAHQHANGTHFHHSSFGFIFFIGGWVFFVKQLFRNYEIRHVFVQLIFSSTLALSLTMFELIIFEIIGFLDSSSRYFHWRLGLTLLLIMVIAVIPYLIAYSCISNVRIVPAKWVQPLTTLIWLCYLYGFWRIGDPFPLLSVSRGIFTIEQAVSRIGVVGVTVMAILSGFGAVNYPYTSMSYFIRPVSQSDVVNLERRLLQTMDMILVKKKRIALDRRRNKPNQKQSIWGMISSVTQRPAGAENIGQLRLEISALEELSRQLFLEAHSMKNMQERERWAATLQGKYFNVLGHFFSLYCLWKIFICTINIIFDRVGKKDPVTRGIEIAVHWCGFEMDIAFWSQHVSFLLVGCIVVTSIRGLLLTLTKFFYKISSSKSSNIIVLVLAQIMGMYFCSSVLLMRMNMPAEYRVIITEVLGGLHFNFYHRWFDVIFLVSALATIVVLYLLHKPPNVDTSIQEIPSYGGGGQKTTDSAAALGELLEGDIEEGKFKTNSEWSGRTIEIGANGDAWLVIHQTGMDAPGHL</sequence>
<dbReference type="InterPro" id="IPR025969">
    <property type="entry name" value="ABA_GPCR_dom"/>
</dbReference>
<dbReference type="InterPro" id="IPR001356">
    <property type="entry name" value="HD"/>
</dbReference>
<dbReference type="GO" id="GO:0003677">
    <property type="term" value="F:DNA binding"/>
    <property type="evidence" value="ECO:0007669"/>
    <property type="project" value="UniProtKB-UniRule"/>
</dbReference>
<comment type="catalytic activity">
    <reaction evidence="12">
        <text>iodide(out) = iodide(in)</text>
        <dbReference type="Rhea" id="RHEA:66324"/>
        <dbReference type="ChEBI" id="CHEBI:16382"/>
    </reaction>
</comment>
<evidence type="ECO:0000256" key="9">
    <source>
        <dbReference type="ARBA" id="ARBA00023136"/>
    </source>
</evidence>
<evidence type="ECO:0000256" key="17">
    <source>
        <dbReference type="SAM" id="MobiDB-lite"/>
    </source>
</evidence>
<evidence type="ECO:0000256" key="8">
    <source>
        <dbReference type="ARBA" id="ARBA00023125"/>
    </source>
</evidence>
<comment type="similarity">
    <text evidence="4">Belongs to the Golgi pH regulator (TC 1.A.38) family.</text>
</comment>
<protein>
    <recommendedName>
        <fullName evidence="19">Homeobox domain-containing protein</fullName>
    </recommendedName>
</protein>
<dbReference type="GO" id="GO:0008308">
    <property type="term" value="F:voltage-gated monoatomic anion channel activity"/>
    <property type="evidence" value="ECO:0007669"/>
    <property type="project" value="TreeGrafter"/>
</dbReference>
<evidence type="ECO:0000313" key="20">
    <source>
        <dbReference type="EnsemblMetazoa" id="AEPI001330-PA"/>
    </source>
</evidence>
<feature type="transmembrane region" description="Helical" evidence="18">
    <location>
        <begin position="904"/>
        <end position="924"/>
    </location>
</feature>
<comment type="similarity">
    <text evidence="3">Belongs to the NK-2 homeobox family.</text>
</comment>
<evidence type="ECO:0000256" key="10">
    <source>
        <dbReference type="ARBA" id="ARBA00023155"/>
    </source>
</evidence>
<evidence type="ECO:0000256" key="14">
    <source>
        <dbReference type="ARBA" id="ARBA00044702"/>
    </source>
</evidence>
<organism evidence="20 21">
    <name type="scientific">Anopheles epiroticus</name>
    <dbReference type="NCBI Taxonomy" id="199890"/>
    <lineage>
        <taxon>Eukaryota</taxon>
        <taxon>Metazoa</taxon>
        <taxon>Ecdysozoa</taxon>
        <taxon>Arthropoda</taxon>
        <taxon>Hexapoda</taxon>
        <taxon>Insecta</taxon>
        <taxon>Pterygota</taxon>
        <taxon>Neoptera</taxon>
        <taxon>Endopterygota</taxon>
        <taxon>Diptera</taxon>
        <taxon>Nematocera</taxon>
        <taxon>Culicoidea</taxon>
        <taxon>Culicidae</taxon>
        <taxon>Anophelinae</taxon>
        <taxon>Anopheles</taxon>
    </lineage>
</organism>
<feature type="transmembrane region" description="Helical" evidence="18">
    <location>
        <begin position="605"/>
        <end position="627"/>
    </location>
</feature>
<dbReference type="GO" id="GO:0051452">
    <property type="term" value="P:intracellular pH reduction"/>
    <property type="evidence" value="ECO:0007669"/>
    <property type="project" value="TreeGrafter"/>
</dbReference>
<dbReference type="Pfam" id="PF00046">
    <property type="entry name" value="Homeodomain"/>
    <property type="match status" value="1"/>
</dbReference>
<dbReference type="SUPFAM" id="SSF46689">
    <property type="entry name" value="Homeodomain-like"/>
    <property type="match status" value="1"/>
</dbReference>
<dbReference type="PANTHER" id="PTHR15948:SF0">
    <property type="entry name" value="GOLGI PH REGULATOR A-RELATED"/>
    <property type="match status" value="1"/>
</dbReference>
<feature type="compositionally biased region" description="Low complexity" evidence="17">
    <location>
        <begin position="514"/>
        <end position="528"/>
    </location>
</feature>
<name>A0A182P346_9DIPT</name>
<dbReference type="Gene3D" id="1.10.10.60">
    <property type="entry name" value="Homeodomain-like"/>
    <property type="match status" value="1"/>
</dbReference>
<evidence type="ECO:0000256" key="15">
    <source>
        <dbReference type="PROSITE-ProRule" id="PRU00108"/>
    </source>
</evidence>
<evidence type="ECO:0000256" key="3">
    <source>
        <dbReference type="ARBA" id="ARBA00005661"/>
    </source>
</evidence>
<dbReference type="InterPro" id="IPR022535">
    <property type="entry name" value="Golgi_pH-regulator_cons_dom"/>
</dbReference>
<dbReference type="InterPro" id="IPR009057">
    <property type="entry name" value="Homeodomain-like_sf"/>
</dbReference>
<evidence type="ECO:0000256" key="2">
    <source>
        <dbReference type="ARBA" id="ARBA00004141"/>
    </source>
</evidence>
<feature type="compositionally biased region" description="Polar residues" evidence="17">
    <location>
        <begin position="306"/>
        <end position="324"/>
    </location>
</feature>
<evidence type="ECO:0000256" key="5">
    <source>
        <dbReference type="ARBA" id="ARBA00022473"/>
    </source>
</evidence>
<evidence type="ECO:0000256" key="4">
    <source>
        <dbReference type="ARBA" id="ARBA00009478"/>
    </source>
</evidence>
<dbReference type="PANTHER" id="PTHR15948">
    <property type="entry name" value="G-PROTEIN COUPLED RECEPTOR 89-RELATED"/>
    <property type="match status" value="1"/>
</dbReference>
<accession>A0A182P346</accession>
<dbReference type="GO" id="GO:0032580">
    <property type="term" value="C:Golgi cisterna membrane"/>
    <property type="evidence" value="ECO:0007669"/>
    <property type="project" value="TreeGrafter"/>
</dbReference>
<evidence type="ECO:0000313" key="21">
    <source>
        <dbReference type="Proteomes" id="UP000075885"/>
    </source>
</evidence>
<keyword evidence="9 18" id="KW-0472">Membrane</keyword>
<feature type="transmembrane region" description="Helical" evidence="18">
    <location>
        <begin position="811"/>
        <end position="836"/>
    </location>
</feature>
<dbReference type="Pfam" id="PF12537">
    <property type="entry name" value="GPHR_N"/>
    <property type="match status" value="1"/>
</dbReference>
<reference evidence="20" key="2">
    <citation type="submission" date="2020-05" db="UniProtKB">
        <authorList>
            <consortium name="EnsemblMetazoa"/>
        </authorList>
    </citation>
    <scope>IDENTIFICATION</scope>
    <source>
        <strain evidence="20">Epiroticus2</strain>
    </source>
</reference>
<keyword evidence="5" id="KW-0217">Developmental protein</keyword>
<dbReference type="FunFam" id="1.10.10.60:FF:000101">
    <property type="entry name" value="NK2 homeobox 8"/>
    <property type="match status" value="1"/>
</dbReference>
<feature type="region of interest" description="Disordered" evidence="17">
    <location>
        <begin position="506"/>
        <end position="531"/>
    </location>
</feature>
<keyword evidence="10 15" id="KW-0371">Homeobox</keyword>
<dbReference type="Pfam" id="PF12430">
    <property type="entry name" value="ABA_GPCR"/>
    <property type="match status" value="1"/>
</dbReference>
<evidence type="ECO:0000256" key="18">
    <source>
        <dbReference type="SAM" id="Phobius"/>
    </source>
</evidence>
<feature type="transmembrane region" description="Helical" evidence="18">
    <location>
        <begin position="568"/>
        <end position="593"/>
    </location>
</feature>
<feature type="transmembrane region" description="Helical" evidence="18">
    <location>
        <begin position="639"/>
        <end position="658"/>
    </location>
</feature>
<feature type="region of interest" description="Disordered" evidence="17">
    <location>
        <begin position="1"/>
        <end position="22"/>
    </location>
</feature>
<evidence type="ECO:0000256" key="13">
    <source>
        <dbReference type="ARBA" id="ARBA00035085"/>
    </source>
</evidence>
<feature type="region of interest" description="Disordered" evidence="17">
    <location>
        <begin position="306"/>
        <end position="330"/>
    </location>
</feature>
<feature type="domain" description="Homeobox" evidence="19">
    <location>
        <begin position="407"/>
        <end position="467"/>
    </location>
</feature>
<feature type="compositionally biased region" description="Low complexity" evidence="17">
    <location>
        <begin position="135"/>
        <end position="164"/>
    </location>
</feature>
<feature type="region of interest" description="Disordered" evidence="17">
    <location>
        <begin position="468"/>
        <end position="487"/>
    </location>
</feature>
<dbReference type="VEuPathDB" id="VectorBase:AEPI001330"/>
<comment type="catalytic activity">
    <reaction evidence="13">
        <text>bromide(in) = bromide(out)</text>
        <dbReference type="Rhea" id="RHEA:75383"/>
        <dbReference type="ChEBI" id="CHEBI:15858"/>
    </reaction>
</comment>
<dbReference type="AlphaFoldDB" id="A0A182P346"/>
<dbReference type="GO" id="GO:0000981">
    <property type="term" value="F:DNA-binding transcription factor activity, RNA polymerase II-specific"/>
    <property type="evidence" value="ECO:0007669"/>
    <property type="project" value="InterPro"/>
</dbReference>
<keyword evidence="11 15" id="KW-0539">Nucleus</keyword>
<feature type="transmembrane region" description="Helical" evidence="18">
    <location>
        <begin position="678"/>
        <end position="700"/>
    </location>
</feature>
<feature type="transmembrane region" description="Helical" evidence="18">
    <location>
        <begin position="951"/>
        <end position="970"/>
    </location>
</feature>
<evidence type="ECO:0000256" key="6">
    <source>
        <dbReference type="ARBA" id="ARBA00022692"/>
    </source>
</evidence>
<feature type="region of interest" description="Disordered" evidence="17">
    <location>
        <begin position="352"/>
        <end position="416"/>
    </location>
</feature>
<evidence type="ECO:0000259" key="19">
    <source>
        <dbReference type="PROSITE" id="PS50071"/>
    </source>
</evidence>
<keyword evidence="8 15" id="KW-0238">DNA-binding</keyword>
<comment type="subcellular location">
    <subcellularLocation>
        <location evidence="2">Membrane</location>
        <topology evidence="2">Multi-pass membrane protein</topology>
    </subcellularLocation>
    <subcellularLocation>
        <location evidence="1 15 16">Nucleus</location>
    </subcellularLocation>
</comment>
<feature type="transmembrane region" description="Helical" evidence="18">
    <location>
        <begin position="538"/>
        <end position="556"/>
    </location>
</feature>
<dbReference type="EnsemblMetazoa" id="AEPI001330-RA">
    <property type="protein sequence ID" value="AEPI001330-PA"/>
    <property type="gene ID" value="AEPI001330"/>
</dbReference>
<feature type="compositionally biased region" description="Basic residues" evidence="17">
    <location>
        <begin position="406"/>
        <end position="415"/>
    </location>
</feature>